<comment type="similarity">
    <text evidence="2 10">Belongs to the disproportionating enzyme family.</text>
</comment>
<evidence type="ECO:0000256" key="5">
    <source>
        <dbReference type="ARBA" id="ARBA00022676"/>
    </source>
</evidence>
<evidence type="ECO:0000256" key="10">
    <source>
        <dbReference type="RuleBase" id="RU361207"/>
    </source>
</evidence>
<evidence type="ECO:0000256" key="6">
    <source>
        <dbReference type="ARBA" id="ARBA00022679"/>
    </source>
</evidence>
<evidence type="ECO:0000256" key="9">
    <source>
        <dbReference type="ARBA" id="ARBA00031501"/>
    </source>
</evidence>
<dbReference type="AlphaFoldDB" id="A0A1V5ST80"/>
<accession>A0A1V5ST80</accession>
<keyword evidence="6 10" id="KW-0808">Transferase</keyword>
<dbReference type="PANTHER" id="PTHR32438">
    <property type="entry name" value="4-ALPHA-GLUCANOTRANSFERASE DPE1, CHLOROPLASTIC/AMYLOPLASTIC"/>
    <property type="match status" value="1"/>
</dbReference>
<evidence type="ECO:0000256" key="8">
    <source>
        <dbReference type="ARBA" id="ARBA00031423"/>
    </source>
</evidence>
<protein>
    <recommendedName>
        <fullName evidence="4 10">4-alpha-glucanotransferase</fullName>
        <ecNumber evidence="3 10">2.4.1.25</ecNumber>
    </recommendedName>
    <alternativeName>
        <fullName evidence="8 10">Amylomaltase</fullName>
    </alternativeName>
    <alternativeName>
        <fullName evidence="9 10">Disproportionating enzyme</fullName>
    </alternativeName>
</protein>
<dbReference type="SUPFAM" id="SSF51445">
    <property type="entry name" value="(Trans)glycosidases"/>
    <property type="match status" value="1"/>
</dbReference>
<evidence type="ECO:0000256" key="1">
    <source>
        <dbReference type="ARBA" id="ARBA00000439"/>
    </source>
</evidence>
<reference evidence="11" key="1">
    <citation type="submission" date="2017-02" db="EMBL/GenBank/DDBJ databases">
        <title>Delving into the versatile metabolic prowess of the omnipresent phylum Bacteroidetes.</title>
        <authorList>
            <person name="Nobu M.K."/>
            <person name="Mei R."/>
            <person name="Narihiro T."/>
            <person name="Kuroda K."/>
            <person name="Liu W.-T."/>
        </authorList>
    </citation>
    <scope>NUCLEOTIDE SEQUENCE</scope>
    <source>
        <strain evidence="11">ADurb.Bin276</strain>
    </source>
</reference>
<evidence type="ECO:0000313" key="11">
    <source>
        <dbReference type="EMBL" id="OQA57453.1"/>
    </source>
</evidence>
<dbReference type="Gene3D" id="3.20.20.80">
    <property type="entry name" value="Glycosidases"/>
    <property type="match status" value="1"/>
</dbReference>
<name>A0A1V5ST80_9BACT</name>
<dbReference type="Pfam" id="PF02446">
    <property type="entry name" value="Glyco_hydro_77"/>
    <property type="match status" value="1"/>
</dbReference>
<dbReference type="NCBIfam" id="TIGR00217">
    <property type="entry name" value="malQ"/>
    <property type="match status" value="1"/>
</dbReference>
<evidence type="ECO:0000256" key="2">
    <source>
        <dbReference type="ARBA" id="ARBA00005684"/>
    </source>
</evidence>
<dbReference type="InterPro" id="IPR017853">
    <property type="entry name" value="GH"/>
</dbReference>
<dbReference type="Proteomes" id="UP000485569">
    <property type="component" value="Unassembled WGS sequence"/>
</dbReference>
<evidence type="ECO:0000256" key="7">
    <source>
        <dbReference type="ARBA" id="ARBA00023277"/>
    </source>
</evidence>
<sequence>MNELRKLAELYGIETNYYDIHGSHIQIEDEVLVNLLGSFGEYPQNRSGWVENIHRKKEEIAFPIPPVIVTSTREIAFVPQLNWLSGSLFLARENVILEIPFRVENHKWSFPLPLDLEWGYYPLNFEIRTTLNTLYLKSYFIFTPKYCYLPEEKNFWGLNLAVYSLNTRRKQGIGDLQDLRLVSDLLQKYGGNFLGILPIHLLENRMPYGTSPYYPMDRLEWNPIYLPLEWIAQILEINLEHNSTEFCSLLNDQSSQNRSLLDYESAWKGKDQILRNFFQIWQKKAIKPSSLSKKSFSDFLTDGGKRIIHSAFFQAYALKQGWDFRSWPQDFQRGDEEAIAQFINKNHEEVNYFLFLQWLMEIYLKTYFQSSNMLAFDLPVGTSPTGIESWLNQDLFVFSQRVGAPPDDFSPAGQNWGFPPVNPWKDREKHYSHFISLIQANMKYCSFLRIDHIMGLYRLFWIPEGCDPKHGTYVRSFFQDLLGIVALESHRRQVIVIGEDLGTVPPQVREAMKAYKILSTRVLYFESDHKGFIPAPECYPRETMVTIGTHDMPPLKAFLEGKDIDLREKLNLFTPEEAAEQYQIRQHRIQGIKSKLMEWGYWRETDTFEDLLEAILLYLSKTSSTLKIVNLDDLIESDVQLNIPGTINEYPNWRHRLLVGCDELESKIQKMALIFKL</sequence>
<comment type="catalytic activity">
    <reaction evidence="1 10">
        <text>Transfers a segment of a (1-&gt;4)-alpha-D-glucan to a new position in an acceptor, which may be glucose or a (1-&gt;4)-alpha-D-glucan.</text>
        <dbReference type="EC" id="2.4.1.25"/>
    </reaction>
</comment>
<dbReference type="InterPro" id="IPR003385">
    <property type="entry name" value="Glyco_hydro_77"/>
</dbReference>
<dbReference type="EMBL" id="MWBQ01000090">
    <property type="protein sequence ID" value="OQA57453.1"/>
    <property type="molecule type" value="Genomic_DNA"/>
</dbReference>
<evidence type="ECO:0000256" key="4">
    <source>
        <dbReference type="ARBA" id="ARBA00020295"/>
    </source>
</evidence>
<gene>
    <name evidence="11" type="primary">malQ</name>
    <name evidence="11" type="ORF">BWY41_01272</name>
</gene>
<keyword evidence="5 10" id="KW-0328">Glycosyltransferase</keyword>
<dbReference type="GO" id="GO:0005975">
    <property type="term" value="P:carbohydrate metabolic process"/>
    <property type="evidence" value="ECO:0007669"/>
    <property type="project" value="InterPro"/>
</dbReference>
<dbReference type="PANTHER" id="PTHR32438:SF5">
    <property type="entry name" value="4-ALPHA-GLUCANOTRANSFERASE DPE1, CHLOROPLASTIC_AMYLOPLASTIC"/>
    <property type="match status" value="1"/>
</dbReference>
<organism evidence="11">
    <name type="scientific">Candidatus Atribacter allofermentans</name>
    <dbReference type="NCBI Taxonomy" id="1852833"/>
    <lineage>
        <taxon>Bacteria</taxon>
        <taxon>Pseudomonadati</taxon>
        <taxon>Atribacterota</taxon>
        <taxon>Atribacteria</taxon>
        <taxon>Atribacterales</taxon>
        <taxon>Atribacteraceae</taxon>
        <taxon>Atribacter</taxon>
    </lineage>
</organism>
<keyword evidence="7 10" id="KW-0119">Carbohydrate metabolism</keyword>
<dbReference type="EC" id="2.4.1.25" evidence="3 10"/>
<dbReference type="GO" id="GO:0004134">
    <property type="term" value="F:4-alpha-glucanotransferase activity"/>
    <property type="evidence" value="ECO:0007669"/>
    <property type="project" value="UniProtKB-EC"/>
</dbReference>
<evidence type="ECO:0000256" key="3">
    <source>
        <dbReference type="ARBA" id="ARBA00012560"/>
    </source>
</evidence>
<proteinExistence type="inferred from homology"/>
<comment type="caution">
    <text evidence="11">The sequence shown here is derived from an EMBL/GenBank/DDBJ whole genome shotgun (WGS) entry which is preliminary data.</text>
</comment>